<evidence type="ECO:0008006" key="4">
    <source>
        <dbReference type="Google" id="ProtNLM"/>
    </source>
</evidence>
<dbReference type="EMBL" id="CAUYUJ010014685">
    <property type="protein sequence ID" value="CAK0844676.1"/>
    <property type="molecule type" value="Genomic_DNA"/>
</dbReference>
<sequence>MAAFQNGGEGVDGPVPPLRDLPRQGDEHLGALRHVVLGIAAVTTEGAARQRTGRRSDLMHFRCTRLWMLLELSVTDGGAHQPEFIPMASRGMTLFAPTCGRMHVSSAQQASLVPVPGIEGPTSQGPASAQSTALAPLIEAREVIFF</sequence>
<evidence type="ECO:0000313" key="3">
    <source>
        <dbReference type="Proteomes" id="UP001189429"/>
    </source>
</evidence>
<proteinExistence type="predicted"/>
<reference evidence="2" key="1">
    <citation type="submission" date="2023-10" db="EMBL/GenBank/DDBJ databases">
        <authorList>
            <person name="Chen Y."/>
            <person name="Shah S."/>
            <person name="Dougan E. K."/>
            <person name="Thang M."/>
            <person name="Chan C."/>
        </authorList>
    </citation>
    <scope>NUCLEOTIDE SEQUENCE [LARGE SCALE GENOMIC DNA]</scope>
</reference>
<comment type="caution">
    <text evidence="2">The sequence shown here is derived from an EMBL/GenBank/DDBJ whole genome shotgun (WGS) entry which is preliminary data.</text>
</comment>
<protein>
    <recommendedName>
        <fullName evidence="4">Anaphase-promoting complex subunit 1</fullName>
    </recommendedName>
</protein>
<dbReference type="Proteomes" id="UP001189429">
    <property type="component" value="Unassembled WGS sequence"/>
</dbReference>
<gene>
    <name evidence="2" type="ORF">PCOR1329_LOCUS38731</name>
</gene>
<accession>A0ABN9TFR9</accession>
<organism evidence="2 3">
    <name type="scientific">Prorocentrum cordatum</name>
    <dbReference type="NCBI Taxonomy" id="2364126"/>
    <lineage>
        <taxon>Eukaryota</taxon>
        <taxon>Sar</taxon>
        <taxon>Alveolata</taxon>
        <taxon>Dinophyceae</taxon>
        <taxon>Prorocentrales</taxon>
        <taxon>Prorocentraceae</taxon>
        <taxon>Prorocentrum</taxon>
    </lineage>
</organism>
<keyword evidence="3" id="KW-1185">Reference proteome</keyword>
<evidence type="ECO:0000313" key="2">
    <source>
        <dbReference type="EMBL" id="CAK0844676.1"/>
    </source>
</evidence>
<evidence type="ECO:0000256" key="1">
    <source>
        <dbReference type="SAM" id="MobiDB-lite"/>
    </source>
</evidence>
<feature type="region of interest" description="Disordered" evidence="1">
    <location>
        <begin position="1"/>
        <end position="25"/>
    </location>
</feature>
<name>A0ABN9TFR9_9DINO</name>